<evidence type="ECO:0000313" key="3">
    <source>
        <dbReference type="Proteomes" id="UP000002318"/>
    </source>
</evidence>
<dbReference type="GO" id="GO:0051536">
    <property type="term" value="F:iron-sulfur cluster binding"/>
    <property type="evidence" value="ECO:0007669"/>
    <property type="project" value="InterPro"/>
</dbReference>
<dbReference type="Gene3D" id="3.90.1010.10">
    <property type="match status" value="1"/>
</dbReference>
<dbReference type="InterPro" id="IPR002871">
    <property type="entry name" value="NIF_FeS_clus_asmbl_NifU_N"/>
</dbReference>
<feature type="domain" description="NIF system FeS cluster assembly NifU N-terminal" evidence="1">
    <location>
        <begin position="11"/>
        <end position="130"/>
    </location>
</feature>
<dbReference type="SUPFAM" id="SSF82649">
    <property type="entry name" value="SufE/NifU"/>
    <property type="match status" value="1"/>
</dbReference>
<evidence type="ECO:0000259" key="1">
    <source>
        <dbReference type="Pfam" id="PF01592"/>
    </source>
</evidence>
<dbReference type="PANTHER" id="PTHR10093">
    <property type="entry name" value="IRON-SULFUR CLUSTER ASSEMBLY ENZYME NIFU HOMOLOG"/>
    <property type="match status" value="1"/>
</dbReference>
<dbReference type="GO" id="GO:0016226">
    <property type="term" value="P:iron-sulfur cluster assembly"/>
    <property type="evidence" value="ECO:0007669"/>
    <property type="project" value="InterPro"/>
</dbReference>
<proteinExistence type="predicted"/>
<dbReference type="Pfam" id="PF01592">
    <property type="entry name" value="NifU_N"/>
    <property type="match status" value="1"/>
</dbReference>
<dbReference type="eggNOG" id="COG0822">
    <property type="taxonomic scope" value="Bacteria"/>
</dbReference>
<reference evidence="2 3" key="1">
    <citation type="journal article" date="2010" name="Stand. Genomic Sci.">
        <title>Complete genome sequence of Spirochaeta smaragdinae type strain (SEBR 4228).</title>
        <authorList>
            <person name="Mavromatis K."/>
            <person name="Yasawong M."/>
            <person name="Chertkov O."/>
            <person name="Lapidus A."/>
            <person name="Lucas S."/>
            <person name="Nolan M."/>
            <person name="Del Rio T.G."/>
            <person name="Tice H."/>
            <person name="Cheng J.F."/>
            <person name="Pitluck S."/>
            <person name="Liolios K."/>
            <person name="Ivanova N."/>
            <person name="Tapia R."/>
            <person name="Han C."/>
            <person name="Bruce D."/>
            <person name="Goodwin L."/>
            <person name="Pati A."/>
            <person name="Chen A."/>
            <person name="Palaniappan K."/>
            <person name="Land M."/>
            <person name="Hauser L."/>
            <person name="Chang Y.J."/>
            <person name="Jeffries C.D."/>
            <person name="Detter J.C."/>
            <person name="Rohde M."/>
            <person name="Brambilla E."/>
            <person name="Spring S."/>
            <person name="Goker M."/>
            <person name="Sikorski J."/>
            <person name="Woyke T."/>
            <person name="Bristow J."/>
            <person name="Eisen J.A."/>
            <person name="Markowitz V."/>
            <person name="Hugenholtz P."/>
            <person name="Klenk H.P."/>
            <person name="Kyrpides N.C."/>
        </authorList>
    </citation>
    <scope>NUCLEOTIDE SEQUENCE [LARGE SCALE GENOMIC DNA]</scope>
    <source>
        <strain evidence="3">DSM 11293 / JCM 15392 / SEBR 4228</strain>
    </source>
</reference>
<dbReference type="HOGENOM" id="CLU_079283_4_0_12"/>
<dbReference type="STRING" id="573413.Spirs_0065"/>
<dbReference type="KEGG" id="ssm:Spirs_0065"/>
<dbReference type="NCBIfam" id="TIGR01994">
    <property type="entry name" value="SUF_scaf_2"/>
    <property type="match status" value="1"/>
</dbReference>
<name>E1R6U3_SEDSS</name>
<dbReference type="EMBL" id="CP002116">
    <property type="protein sequence ID" value="ADK79225.1"/>
    <property type="molecule type" value="Genomic_DNA"/>
</dbReference>
<dbReference type="AlphaFoldDB" id="E1R6U3"/>
<dbReference type="Proteomes" id="UP000002318">
    <property type="component" value="Chromosome"/>
</dbReference>
<keyword evidence="3" id="KW-1185">Reference proteome</keyword>
<protein>
    <submittedName>
        <fullName evidence="2">SUF system FeS assembly protein, NifU family</fullName>
    </submittedName>
</protein>
<dbReference type="RefSeq" id="WP_013252689.1">
    <property type="nucleotide sequence ID" value="NC_014364.1"/>
</dbReference>
<dbReference type="CDD" id="cd06664">
    <property type="entry name" value="IscU_like"/>
    <property type="match status" value="1"/>
</dbReference>
<evidence type="ECO:0000313" key="2">
    <source>
        <dbReference type="EMBL" id="ADK79225.1"/>
    </source>
</evidence>
<organism evidence="2 3">
    <name type="scientific">Sediminispirochaeta smaragdinae (strain DSM 11293 / JCM 15392 / SEBR 4228)</name>
    <name type="common">Spirochaeta smaragdinae</name>
    <dbReference type="NCBI Taxonomy" id="573413"/>
    <lineage>
        <taxon>Bacteria</taxon>
        <taxon>Pseudomonadati</taxon>
        <taxon>Spirochaetota</taxon>
        <taxon>Spirochaetia</taxon>
        <taxon>Spirochaetales</taxon>
        <taxon>Spirochaetaceae</taxon>
        <taxon>Sediminispirochaeta</taxon>
    </lineage>
</organism>
<gene>
    <name evidence="2" type="ordered locus">Spirs_0065</name>
</gene>
<sequence>MSTIEREVDREIIYDHYTRPRHFGALGPDAVMLENPSCGDTVRLSIRGGISSDGSEPLEFRFEGKGCSISQSSTSMMVELLSGKSRGEAIRIAERVLSVFRGERDPHVLEDLGDISALAGIARLPVRVKCAALAWQGALKLLRQQERAYSEVDR</sequence>
<accession>E1R6U3</accession>
<dbReference type="OrthoDB" id="9804157at2"/>
<dbReference type="GO" id="GO:0005506">
    <property type="term" value="F:iron ion binding"/>
    <property type="evidence" value="ECO:0007669"/>
    <property type="project" value="InterPro"/>
</dbReference>